<sequence>MSIIKITIRAIILNLGGDGIETRDLQDGITANISNAFIIMSVSVIGISVIPV</sequence>
<organism evidence="2 3">
    <name type="scientific">Kluyvera ascorbata</name>
    <dbReference type="NCBI Taxonomy" id="51288"/>
    <lineage>
        <taxon>Bacteria</taxon>
        <taxon>Pseudomonadati</taxon>
        <taxon>Pseudomonadota</taxon>
        <taxon>Gammaproteobacteria</taxon>
        <taxon>Enterobacterales</taxon>
        <taxon>Enterobacteriaceae</taxon>
        <taxon>Kluyvera</taxon>
    </lineage>
</organism>
<protein>
    <submittedName>
        <fullName evidence="2">Uncharacterized protein</fullName>
    </submittedName>
</protein>
<keyword evidence="1" id="KW-1133">Transmembrane helix</keyword>
<keyword evidence="3" id="KW-1185">Reference proteome</keyword>
<name>A0AB35X1T2_9ENTR</name>
<keyword evidence="1" id="KW-0812">Transmembrane</keyword>
<evidence type="ECO:0000313" key="2">
    <source>
        <dbReference type="EMBL" id="MEE9653250.1"/>
    </source>
</evidence>
<proteinExistence type="predicted"/>
<dbReference type="EMBL" id="JAZKKV010000001">
    <property type="protein sequence ID" value="MEE9653250.1"/>
    <property type="molecule type" value="Genomic_DNA"/>
</dbReference>
<evidence type="ECO:0000256" key="1">
    <source>
        <dbReference type="SAM" id="Phobius"/>
    </source>
</evidence>
<evidence type="ECO:0000313" key="3">
    <source>
        <dbReference type="Proteomes" id="UP001331691"/>
    </source>
</evidence>
<accession>A0AB35X1T2</accession>
<dbReference type="AlphaFoldDB" id="A0AB35X1T2"/>
<keyword evidence="1" id="KW-0472">Membrane</keyword>
<feature type="transmembrane region" description="Helical" evidence="1">
    <location>
        <begin position="29"/>
        <end position="50"/>
    </location>
</feature>
<reference evidence="2 3" key="1">
    <citation type="submission" date="2023-10" db="EMBL/GenBank/DDBJ databases">
        <title>Wastewater isolates of ESBL- and carbapenemase-producing Gram-negative bacteria from New Zealand.</title>
        <authorList>
            <person name="Straub C."/>
            <person name="Weaver L."/>
            <person name="Cornelius A."/>
            <person name="Mcgill E."/>
            <person name="Dyet K."/>
            <person name="White L."/>
            <person name="Pattis I."/>
        </authorList>
    </citation>
    <scope>NUCLEOTIDE SEQUENCE [LARGE SCALE GENOMIC DNA]</scope>
    <source>
        <strain evidence="2 3">ESBL09</strain>
    </source>
</reference>
<gene>
    <name evidence="2" type="ORF">V4836_03580</name>
</gene>
<dbReference type="RefSeq" id="WP_331387728.1">
    <property type="nucleotide sequence ID" value="NZ_JAZKKV010000001.1"/>
</dbReference>
<comment type="caution">
    <text evidence="2">The sequence shown here is derived from an EMBL/GenBank/DDBJ whole genome shotgun (WGS) entry which is preliminary data.</text>
</comment>
<dbReference type="Proteomes" id="UP001331691">
    <property type="component" value="Unassembled WGS sequence"/>
</dbReference>